<keyword evidence="1" id="KW-1133">Transmembrane helix</keyword>
<reference evidence="2" key="1">
    <citation type="submission" date="2018-02" db="EMBL/GenBank/DDBJ databases">
        <title>Rhizophora mucronata_Transcriptome.</title>
        <authorList>
            <person name="Meera S.P."/>
            <person name="Sreeshan A."/>
            <person name="Augustine A."/>
        </authorList>
    </citation>
    <scope>NUCLEOTIDE SEQUENCE</scope>
    <source>
        <tissue evidence="2">Leaf</tissue>
    </source>
</reference>
<feature type="transmembrane region" description="Helical" evidence="1">
    <location>
        <begin position="37"/>
        <end position="63"/>
    </location>
</feature>
<sequence length="107" mass="12516">MCRNNYSITWVSDRTVQPKYWANYAVSMVQETDLLCLWLSIYLCIFFWSECRAATVGAFLDWASKATKKERKRLHATLTHQKPRKSQNQSKLSRLTEAIITIQTVLL</sequence>
<dbReference type="EMBL" id="GGEC01055393">
    <property type="protein sequence ID" value="MBX35877.1"/>
    <property type="molecule type" value="Transcribed_RNA"/>
</dbReference>
<organism evidence="2">
    <name type="scientific">Rhizophora mucronata</name>
    <name type="common">Asiatic mangrove</name>
    <dbReference type="NCBI Taxonomy" id="61149"/>
    <lineage>
        <taxon>Eukaryota</taxon>
        <taxon>Viridiplantae</taxon>
        <taxon>Streptophyta</taxon>
        <taxon>Embryophyta</taxon>
        <taxon>Tracheophyta</taxon>
        <taxon>Spermatophyta</taxon>
        <taxon>Magnoliopsida</taxon>
        <taxon>eudicotyledons</taxon>
        <taxon>Gunneridae</taxon>
        <taxon>Pentapetalae</taxon>
        <taxon>rosids</taxon>
        <taxon>fabids</taxon>
        <taxon>Malpighiales</taxon>
        <taxon>Rhizophoraceae</taxon>
        <taxon>Rhizophora</taxon>
    </lineage>
</organism>
<proteinExistence type="predicted"/>
<evidence type="ECO:0000313" key="2">
    <source>
        <dbReference type="EMBL" id="MBX35877.1"/>
    </source>
</evidence>
<keyword evidence="1" id="KW-0472">Membrane</keyword>
<accession>A0A2P2N077</accession>
<name>A0A2P2N077_RHIMU</name>
<dbReference type="AlphaFoldDB" id="A0A2P2N077"/>
<keyword evidence="1" id="KW-0812">Transmembrane</keyword>
<protein>
    <submittedName>
        <fullName evidence="2">Uncharacterized protein</fullName>
    </submittedName>
</protein>
<evidence type="ECO:0000256" key="1">
    <source>
        <dbReference type="SAM" id="Phobius"/>
    </source>
</evidence>